<evidence type="ECO:0000256" key="1">
    <source>
        <dbReference type="SAM" id="SignalP"/>
    </source>
</evidence>
<dbReference type="EMBL" id="VIKS01000012">
    <property type="protein sequence ID" value="TQV85526.1"/>
    <property type="molecule type" value="Genomic_DNA"/>
</dbReference>
<comment type="caution">
    <text evidence="3">The sequence shown here is derived from an EMBL/GenBank/DDBJ whole genome shotgun (WGS) entry which is preliminary data.</text>
</comment>
<name>A0A545U7T5_9GAMM</name>
<keyword evidence="4" id="KW-1185">Reference proteome</keyword>
<accession>A0A545U7T5</accession>
<evidence type="ECO:0000259" key="2">
    <source>
        <dbReference type="Pfam" id="PF14344"/>
    </source>
</evidence>
<evidence type="ECO:0000313" key="3">
    <source>
        <dbReference type="EMBL" id="TQV85526.1"/>
    </source>
</evidence>
<dbReference type="Proteomes" id="UP000315439">
    <property type="component" value="Unassembled WGS sequence"/>
</dbReference>
<gene>
    <name evidence="3" type="ORF">FLL46_20420</name>
</gene>
<dbReference type="AlphaFoldDB" id="A0A545U7T5"/>
<dbReference type="Pfam" id="PF14344">
    <property type="entry name" value="DUF4397"/>
    <property type="match status" value="1"/>
</dbReference>
<feature type="domain" description="DUF4397" evidence="2">
    <location>
        <begin position="254"/>
        <end position="372"/>
    </location>
</feature>
<dbReference type="RefSeq" id="WP_142933202.1">
    <property type="nucleotide sequence ID" value="NZ_ML660168.1"/>
</dbReference>
<dbReference type="PROSITE" id="PS51257">
    <property type="entry name" value="PROKAR_LIPOPROTEIN"/>
    <property type="match status" value="1"/>
</dbReference>
<evidence type="ECO:0000313" key="4">
    <source>
        <dbReference type="Proteomes" id="UP000315439"/>
    </source>
</evidence>
<keyword evidence="1" id="KW-0732">Signal</keyword>
<dbReference type="InterPro" id="IPR025510">
    <property type="entry name" value="DUF4397"/>
</dbReference>
<sequence>MSKLAQKLTLFFLITLLTACDSSSDDSSTDSNAYFKFYNASPNSSSSRIYLDETSYSIVDFSKVSVTYALTSDDYELSVTRDDIGGDEIEVIQETIDLQNETMSVFILTGDIDQPEIIEFNYDTSTLEDLALDDDDEGDEQFELYIGNFATNSSGYDVYLSLADEDFSQAQLVATVNNQSFSDKILKPQEEYILYLTEPGSSEVIFQTSTIYLNYLETFMLVIRDNFGPSNLAVDRITSGSVISSYLDIDAETEIQFYNSNQGISAVDIYLDNTNSEPMVENLESGQLSNELLIDKGTYTINTTITGQAENYVLRNLLLNLNEGESKTVVLYTDSDAQAQGIAFSQHTRPLAYENSLTVVNLASEEDTIDIYFVENDETINSTDNYIKSVDFAEPKKLSLVQQEYQIYITTEDDNGSERLLYQSAPMTLDANENYIIFIEPDVEEFSGYTINIIKE</sequence>
<proteinExistence type="predicted"/>
<reference evidence="3 4" key="1">
    <citation type="submission" date="2019-07" db="EMBL/GenBank/DDBJ databases">
        <title>Draft genome for Aliikangiella sp. M105.</title>
        <authorList>
            <person name="Wang G."/>
        </authorList>
    </citation>
    <scope>NUCLEOTIDE SEQUENCE [LARGE SCALE GENOMIC DNA]</scope>
    <source>
        <strain evidence="3 4">M105</strain>
    </source>
</reference>
<feature type="signal peptide" evidence="1">
    <location>
        <begin position="1"/>
        <end position="19"/>
    </location>
</feature>
<organism evidence="3 4">
    <name type="scientific">Aliikangiella coralliicola</name>
    <dbReference type="NCBI Taxonomy" id="2592383"/>
    <lineage>
        <taxon>Bacteria</taxon>
        <taxon>Pseudomonadati</taxon>
        <taxon>Pseudomonadota</taxon>
        <taxon>Gammaproteobacteria</taxon>
        <taxon>Oceanospirillales</taxon>
        <taxon>Pleioneaceae</taxon>
        <taxon>Aliikangiella</taxon>
    </lineage>
</organism>
<protein>
    <submittedName>
        <fullName evidence="3">DUF4397 domain-containing protein</fullName>
    </submittedName>
</protein>
<feature type="chain" id="PRO_5022043172" evidence="1">
    <location>
        <begin position="20"/>
        <end position="456"/>
    </location>
</feature>
<dbReference type="OrthoDB" id="5758965at2"/>